<evidence type="ECO:0000256" key="1">
    <source>
        <dbReference type="ARBA" id="ARBA00004123"/>
    </source>
</evidence>
<feature type="compositionally biased region" description="Polar residues" evidence="7">
    <location>
        <begin position="873"/>
        <end position="911"/>
    </location>
</feature>
<dbReference type="HOGENOM" id="CLU_005884_1_0_1"/>
<comment type="subcellular location">
    <subcellularLocation>
        <location evidence="1">Nucleus</location>
    </subcellularLocation>
</comment>
<dbReference type="PRINTS" id="PR00320">
    <property type="entry name" value="GPROTEINBRPT"/>
</dbReference>
<dbReference type="InterPro" id="IPR036322">
    <property type="entry name" value="WD40_repeat_dom_sf"/>
</dbReference>
<evidence type="ECO:0000256" key="7">
    <source>
        <dbReference type="SAM" id="MobiDB-lite"/>
    </source>
</evidence>
<dbReference type="PROSITE" id="PS50082">
    <property type="entry name" value="WD_REPEATS_2"/>
    <property type="match status" value="5"/>
</dbReference>
<dbReference type="eggNOG" id="KOG4155">
    <property type="taxonomic scope" value="Eukaryota"/>
</dbReference>
<dbReference type="PANTHER" id="PTHR19879:SF5">
    <property type="entry name" value="WD REPEAT-CONTAINING PROTEIN 55 HOMOLOG"/>
    <property type="match status" value="1"/>
</dbReference>
<proteinExistence type="inferred from homology"/>
<dbReference type="Proteomes" id="UP000000673">
    <property type="component" value="Unassembled WGS sequence"/>
</dbReference>
<feature type="region of interest" description="Disordered" evidence="7">
    <location>
        <begin position="556"/>
        <end position="588"/>
    </location>
</feature>
<dbReference type="EMBL" id="ADMH02002130">
    <property type="protein sequence ID" value="ETN58564.1"/>
    <property type="molecule type" value="Genomic_DNA"/>
</dbReference>
<evidence type="ECO:0000256" key="2">
    <source>
        <dbReference type="ARBA" id="ARBA00009435"/>
    </source>
</evidence>
<dbReference type="InterPro" id="IPR001680">
    <property type="entry name" value="WD40_rpt"/>
</dbReference>
<gene>
    <name evidence="8" type="ORF">AND_009844</name>
</gene>
<reference evidence="8" key="3">
    <citation type="journal article" date="2013" name="Nucleic Acids Res.">
        <title>The genome of Anopheles darlingi, the main neotropical malaria vector.</title>
        <authorList>
            <person name="Marinotti O."/>
            <person name="Cerqueira G.C."/>
            <person name="de Almeida L.G."/>
            <person name="Ferro M.I."/>
            <person name="Loreto E.L."/>
            <person name="Zaha A."/>
            <person name="Teixeira S.M."/>
            <person name="Wespiser A.R."/>
            <person name="Almeida E Silva A."/>
            <person name="Schlindwein A.D."/>
            <person name="Pacheco A.C."/>
            <person name="Silva A.L."/>
            <person name="Graveley B.R."/>
            <person name="Walenz B.P."/>
            <person name="Lima Bde A."/>
            <person name="Ribeiro C.A."/>
            <person name="Nunes-Silva C.G."/>
            <person name="de Carvalho C.R."/>
            <person name="Soares C.M."/>
            <person name="de Menezes C.B."/>
            <person name="Matiolli C."/>
            <person name="Caffrey D."/>
            <person name="Araujo D.A."/>
            <person name="de Oliveira D.M."/>
            <person name="Golenbock D."/>
            <person name="Grisard E.C."/>
            <person name="Fantinatti-Garboggini F."/>
            <person name="de Carvalho F.M."/>
            <person name="Barcellos F.G."/>
            <person name="Prosdocimi F."/>
            <person name="May G."/>
            <person name="Azevedo Junior G.M."/>
            <person name="Guimaraes G.M."/>
            <person name="Goldman G.H."/>
            <person name="Padilha I.Q."/>
            <person name="Batista Jda S."/>
            <person name="Ferro J.A."/>
            <person name="Ribeiro J.M."/>
            <person name="Fietto J.L."/>
            <person name="Dabbas K.M."/>
            <person name="Cerdeira L."/>
            <person name="Agnez-Lima L.F."/>
            <person name="Brocchi M."/>
            <person name="de Carvalho M.O."/>
            <person name="Teixeira Mde M."/>
            <person name="Diniz Maia Mde M."/>
            <person name="Goldman M.H."/>
            <person name="Cruz Schneider M.P."/>
            <person name="Felipe M.S."/>
            <person name="Hungria M."/>
            <person name="Nicolas M.F."/>
            <person name="Pereira M."/>
            <person name="Montes M.A."/>
            <person name="Cantao M.E."/>
            <person name="Vincentz M."/>
            <person name="Rafael M.S."/>
            <person name="Silverman N."/>
            <person name="Stoco P.H."/>
            <person name="Souza R.C."/>
            <person name="Vicentini R."/>
            <person name="Gazzinelli R.T."/>
            <person name="Neves Rde O."/>
            <person name="Silva R."/>
            <person name="Astolfi-Filho S."/>
            <person name="Maciel T.E."/>
            <person name="Urmenyi T.P."/>
            <person name="Tadei W.P."/>
            <person name="Camargo E.P."/>
            <person name="de Vasconcelos A.T."/>
        </authorList>
    </citation>
    <scope>NUCLEOTIDE SEQUENCE</scope>
</reference>
<evidence type="ECO:0000256" key="6">
    <source>
        <dbReference type="PROSITE-ProRule" id="PRU00221"/>
    </source>
</evidence>
<evidence type="ECO:0000313" key="8">
    <source>
        <dbReference type="EMBL" id="ETN58564.1"/>
    </source>
</evidence>
<evidence type="ECO:0000313" key="9">
    <source>
        <dbReference type="EnsemblMetazoa" id="ADAC009844-PA"/>
    </source>
</evidence>
<feature type="region of interest" description="Disordered" evidence="7">
    <location>
        <begin position="406"/>
        <end position="457"/>
    </location>
</feature>
<feature type="repeat" description="WD" evidence="6">
    <location>
        <begin position="680"/>
        <end position="712"/>
    </location>
</feature>
<dbReference type="FunCoup" id="W5J705">
    <property type="interactions" value="299"/>
</dbReference>
<dbReference type="VEuPathDB" id="VectorBase:ADAC009844"/>
<dbReference type="Gene3D" id="1.25.40.500">
    <property type="entry name" value="TFIID subunit TAF5, NTD2 domain"/>
    <property type="match status" value="1"/>
</dbReference>
<reference evidence="8" key="2">
    <citation type="submission" date="2010-05" db="EMBL/GenBank/DDBJ databases">
        <authorList>
            <person name="Almeida L.G."/>
            <person name="Nicolas M.F."/>
            <person name="Souza R.C."/>
            <person name="Vasconcelos A.T.R."/>
        </authorList>
    </citation>
    <scope>NUCLEOTIDE SEQUENCE</scope>
</reference>
<keyword evidence="4" id="KW-0677">Repeat</keyword>
<feature type="compositionally biased region" description="Low complexity" evidence="7">
    <location>
        <begin position="848"/>
        <end position="872"/>
    </location>
</feature>
<keyword evidence="5" id="KW-0539">Nucleus</keyword>
<dbReference type="InterPro" id="IPR037264">
    <property type="entry name" value="TFIID_NTD2_sf"/>
</dbReference>
<dbReference type="InterPro" id="IPR015943">
    <property type="entry name" value="WD40/YVTN_repeat-like_dom_sf"/>
</dbReference>
<dbReference type="EnsemblMetazoa" id="ADAC009844-RA">
    <property type="protein sequence ID" value="ADAC009844-PA"/>
    <property type="gene ID" value="ADAC009844"/>
</dbReference>
<dbReference type="SUPFAM" id="SSF50978">
    <property type="entry name" value="WD40 repeat-like"/>
    <property type="match status" value="1"/>
</dbReference>
<feature type="repeat" description="WD" evidence="6">
    <location>
        <begin position="638"/>
        <end position="669"/>
    </location>
</feature>
<dbReference type="STRING" id="43151.W5J705"/>
<dbReference type="SUPFAM" id="SSF160897">
    <property type="entry name" value="Taf5 N-terminal domain-like"/>
    <property type="match status" value="1"/>
</dbReference>
<dbReference type="VEuPathDB" id="VectorBase:ADAR2_005365"/>
<feature type="compositionally biased region" description="Acidic residues" evidence="7">
    <location>
        <begin position="559"/>
        <end position="572"/>
    </location>
</feature>
<comment type="similarity">
    <text evidence="2">Belongs to the WD repeat TAF5 family.</text>
</comment>
<dbReference type="PANTHER" id="PTHR19879">
    <property type="entry name" value="TRANSCRIPTION INITIATION FACTOR TFIID"/>
    <property type="match status" value="1"/>
</dbReference>
<feature type="region of interest" description="Disordered" evidence="7">
    <location>
        <begin position="349"/>
        <end position="376"/>
    </location>
</feature>
<protein>
    <submittedName>
        <fullName evidence="8">Wd-repeat protein</fullName>
    </submittedName>
</protein>
<feature type="repeat" description="WD" evidence="6">
    <location>
        <begin position="806"/>
        <end position="838"/>
    </location>
</feature>
<sequence>MADAKRSTISTTSNSNSTPGGSSTSSSKSRKSKNDLIRSIVGSYLKARNYTVTDRHRKTDLVLTQSTDQIVMNTAIKNEISKVNSILFSNIGLNANPSQVDQHFTKFTKFIRCQPAAVHADLSEIIPPLLCHLYIDMLKGRDWRPAIEFLRKHAPLVGKTDATSSTPAGPSTGSATNLLLPLLQQNQQQKLNGTVDANDQRDDQRTLPTASAVQNSIIHFTPTPADPERTQLYKRLIHTLSQLTHMQDCDSDPLVAQFRSCQTQLRLRSASNATLRQYLAKHGHSIILQPLRTWFCFETVEDKNIIDYNPGSGSESSTQSAGQLEASMVQPQGLNANGQLTNGVLGERSQLQDQARKSTTLSAEGTNEYDFEEHTTRENERYLLLNGFTKPYIRYRLLEEAENGMSSGHLLTNDEDEEDDDDDDNDGVRNDAKVTATVTTEPHHQPESTSDNGAGLGALGFPRRLTSQERLKRLQESAEKLMLYERPLCVYSLENVGHQLTSVAIDPRCCHVASGFENSTIMLWSTNRSTQMGRKPYASLRDRGCSWNVTACDNRFSESEDSDDGDDDDDGGGEGVTDEERGSGSRSMFDLKSKADLGRINKLLPPHSRRKTKRERWKQFLERRCLDNTFTETGGVALRGHTNAVTDLLFSEHDPLLMSVSRDCTMRAWTGHDYNCRAVYRGHNHPIWTVAESPTGLFLATGSRDTTARLWSTDRKFPLMLYAGHTQDVDTIAFHPNGSYLATGSTDLTVRMWCVTSGKQLRLFTDCRQPVQRVCFSPDGKYLAAGGEESRVHIFDLAAGAQLTELKDHTAAISCATWSPDSRHFVSSCVDGTIRIWDAKRMLSTSVDTATSSATTPSHSSAHQTQHSSQATVLNNGTSTSNPKMNITSNSSAQQHSLNATRNSSATTQAQVASGVVTGDPVAAVSATSAAPPPDPASVPSAASDGNLLLAYSTGCRRIYRLHYNKLDGGLCCIGSS</sequence>
<dbReference type="AlphaFoldDB" id="W5J705"/>
<evidence type="ECO:0000256" key="5">
    <source>
        <dbReference type="ARBA" id="ARBA00023242"/>
    </source>
</evidence>
<evidence type="ECO:0000256" key="4">
    <source>
        <dbReference type="ARBA" id="ARBA00022737"/>
    </source>
</evidence>
<feature type="repeat" description="WD" evidence="6">
    <location>
        <begin position="764"/>
        <end position="805"/>
    </location>
</feature>
<evidence type="ECO:0000313" key="10">
    <source>
        <dbReference type="Proteomes" id="UP000000673"/>
    </source>
</evidence>
<accession>W5J705</accession>
<dbReference type="SMART" id="SM00320">
    <property type="entry name" value="WD40"/>
    <property type="match status" value="6"/>
</dbReference>
<reference evidence="9" key="4">
    <citation type="submission" date="2015-06" db="UniProtKB">
        <authorList>
            <consortium name="EnsemblMetazoa"/>
        </authorList>
    </citation>
    <scope>IDENTIFICATION</scope>
</reference>
<keyword evidence="10" id="KW-1185">Reference proteome</keyword>
<dbReference type="Gene3D" id="2.130.10.10">
    <property type="entry name" value="YVTN repeat-like/Quinoprotein amine dehydrogenase"/>
    <property type="match status" value="2"/>
</dbReference>
<feature type="region of interest" description="Disordered" evidence="7">
    <location>
        <begin position="848"/>
        <end position="911"/>
    </location>
</feature>
<reference evidence="8 10" key="1">
    <citation type="journal article" date="2010" name="BMC Genomics">
        <title>Combination of measures distinguishes pre-miRNAs from other stem-loops in the genome of the newly sequenced Anopheles darlingi.</title>
        <authorList>
            <person name="Mendes N.D."/>
            <person name="Freitas A.T."/>
            <person name="Vasconcelos A.T."/>
            <person name="Sagot M.F."/>
        </authorList>
    </citation>
    <scope>NUCLEOTIDE SEQUENCE</scope>
</reference>
<dbReference type="GO" id="GO:0005634">
    <property type="term" value="C:nucleus"/>
    <property type="evidence" value="ECO:0007669"/>
    <property type="project" value="UniProtKB-SubCell"/>
</dbReference>
<feature type="compositionally biased region" description="Basic and acidic residues" evidence="7">
    <location>
        <begin position="578"/>
        <end position="588"/>
    </location>
</feature>
<organism evidence="8">
    <name type="scientific">Anopheles darlingi</name>
    <name type="common">Mosquito</name>
    <dbReference type="NCBI Taxonomy" id="43151"/>
    <lineage>
        <taxon>Eukaryota</taxon>
        <taxon>Metazoa</taxon>
        <taxon>Ecdysozoa</taxon>
        <taxon>Arthropoda</taxon>
        <taxon>Hexapoda</taxon>
        <taxon>Insecta</taxon>
        <taxon>Pterygota</taxon>
        <taxon>Neoptera</taxon>
        <taxon>Endopterygota</taxon>
        <taxon>Diptera</taxon>
        <taxon>Nematocera</taxon>
        <taxon>Culicoidea</taxon>
        <taxon>Culicidae</taxon>
        <taxon>Anophelinae</taxon>
        <taxon>Anopheles</taxon>
    </lineage>
</organism>
<name>W5J705_ANODA</name>
<dbReference type="CDD" id="cd00200">
    <property type="entry name" value="WD40"/>
    <property type="match status" value="1"/>
</dbReference>
<feature type="compositionally biased region" description="Polar residues" evidence="7">
    <location>
        <begin position="349"/>
        <end position="365"/>
    </location>
</feature>
<feature type="region of interest" description="Disordered" evidence="7">
    <location>
        <begin position="1"/>
        <end position="33"/>
    </location>
</feature>
<dbReference type="InterPro" id="IPR020472">
    <property type="entry name" value="WD40_PAC1"/>
</dbReference>
<feature type="compositionally biased region" description="Low complexity" evidence="7">
    <location>
        <begin position="7"/>
        <end position="27"/>
    </location>
</feature>
<evidence type="ECO:0000256" key="3">
    <source>
        <dbReference type="ARBA" id="ARBA00022574"/>
    </source>
</evidence>
<dbReference type="Pfam" id="PF00400">
    <property type="entry name" value="WD40"/>
    <property type="match status" value="6"/>
</dbReference>
<feature type="repeat" description="WD" evidence="6">
    <location>
        <begin position="722"/>
        <end position="763"/>
    </location>
</feature>
<feature type="compositionally biased region" description="Acidic residues" evidence="7">
    <location>
        <begin position="413"/>
        <end position="425"/>
    </location>
</feature>
<dbReference type="OMA" id="LRTWFCF"/>
<keyword evidence="3 6" id="KW-0853">WD repeat</keyword>
<dbReference type="PROSITE" id="PS50294">
    <property type="entry name" value="WD_REPEATS_REGION"/>
    <property type="match status" value="4"/>
</dbReference>